<reference evidence="2 3" key="1">
    <citation type="submission" date="2018-03" db="EMBL/GenBank/DDBJ databases">
        <title>Genomic Encyclopedia of Type Strains, Phase III (KMG-III): the genomes of soil and plant-associated and newly described type strains.</title>
        <authorList>
            <person name="Whitman W."/>
        </authorList>
    </citation>
    <scope>NUCLEOTIDE SEQUENCE [LARGE SCALE GENOMIC DNA]</scope>
    <source>
        <strain evidence="2 3">CGMCC 1.07653</strain>
    </source>
</reference>
<dbReference type="Proteomes" id="UP000242310">
    <property type="component" value="Unassembled WGS sequence"/>
</dbReference>
<feature type="coiled-coil region" evidence="1">
    <location>
        <begin position="50"/>
        <end position="84"/>
    </location>
</feature>
<dbReference type="AlphaFoldDB" id="A0A2P8H684"/>
<dbReference type="Gene3D" id="1.20.5.170">
    <property type="match status" value="1"/>
</dbReference>
<name>A0A2P8H684_9BACI</name>
<evidence type="ECO:0000313" key="2">
    <source>
        <dbReference type="EMBL" id="PSL41709.1"/>
    </source>
</evidence>
<sequence length="85" mass="9460">MPKMRRGNRIVNVSDQGKNSYLKSGYDEIDSNGKVITQATGGKSVSIAEYNKVKSKVDKLEEQNAELQKENKSLKAENTKLKKGD</sequence>
<organism evidence="2 3">
    <name type="scientific">Salsuginibacillus halophilus</name>
    <dbReference type="NCBI Taxonomy" id="517424"/>
    <lineage>
        <taxon>Bacteria</taxon>
        <taxon>Bacillati</taxon>
        <taxon>Bacillota</taxon>
        <taxon>Bacilli</taxon>
        <taxon>Bacillales</taxon>
        <taxon>Bacillaceae</taxon>
        <taxon>Salsuginibacillus</taxon>
    </lineage>
</organism>
<proteinExistence type="predicted"/>
<accession>A0A2P8H684</accession>
<dbReference type="EMBL" id="PYAV01000018">
    <property type="protein sequence ID" value="PSL41709.1"/>
    <property type="molecule type" value="Genomic_DNA"/>
</dbReference>
<dbReference type="RefSeq" id="WP_106589885.1">
    <property type="nucleotide sequence ID" value="NZ_PYAV01000018.1"/>
</dbReference>
<gene>
    <name evidence="2" type="ORF">B0H94_11822</name>
</gene>
<evidence type="ECO:0000313" key="3">
    <source>
        <dbReference type="Proteomes" id="UP000242310"/>
    </source>
</evidence>
<keyword evidence="3" id="KW-1185">Reference proteome</keyword>
<protein>
    <submittedName>
        <fullName evidence="2">Uncharacterized protein</fullName>
    </submittedName>
</protein>
<dbReference type="OrthoDB" id="2942385at2"/>
<evidence type="ECO:0000256" key="1">
    <source>
        <dbReference type="SAM" id="Coils"/>
    </source>
</evidence>
<comment type="caution">
    <text evidence="2">The sequence shown here is derived from an EMBL/GenBank/DDBJ whole genome shotgun (WGS) entry which is preliminary data.</text>
</comment>
<keyword evidence="1" id="KW-0175">Coiled coil</keyword>